<keyword evidence="8 12" id="KW-0256">Endoplasmic reticulum</keyword>
<keyword evidence="12" id="KW-0479">Metal-binding</keyword>
<comment type="similarity">
    <text evidence="2 12">Belongs to the arsA ATPase family.</text>
</comment>
<dbReference type="GO" id="GO:0046872">
    <property type="term" value="F:metal ion binding"/>
    <property type="evidence" value="ECO:0007669"/>
    <property type="project" value="UniProtKB-KW"/>
</dbReference>
<evidence type="ECO:0000256" key="3">
    <source>
        <dbReference type="ARBA" id="ARBA00022448"/>
    </source>
</evidence>
<dbReference type="GO" id="GO:0043529">
    <property type="term" value="C:GET complex"/>
    <property type="evidence" value="ECO:0007669"/>
    <property type="project" value="TreeGrafter"/>
</dbReference>
<feature type="region of interest" description="Disordered" evidence="13">
    <location>
        <begin position="596"/>
        <end position="638"/>
    </location>
</feature>
<dbReference type="CDD" id="cd02035">
    <property type="entry name" value="ArsA"/>
    <property type="match status" value="1"/>
</dbReference>
<feature type="compositionally biased region" description="Basic and acidic residues" evidence="13">
    <location>
        <begin position="625"/>
        <end position="637"/>
    </location>
</feature>
<keyword evidence="5 14" id="KW-0812">Transmembrane</keyword>
<dbReference type="GO" id="GO:0046873">
    <property type="term" value="F:metal ion transmembrane transporter activity"/>
    <property type="evidence" value="ECO:0007669"/>
    <property type="project" value="InterPro"/>
</dbReference>
<feature type="transmembrane region" description="Helical" evidence="14">
    <location>
        <begin position="711"/>
        <end position="732"/>
    </location>
</feature>
<evidence type="ECO:0000256" key="12">
    <source>
        <dbReference type="HAMAP-Rule" id="MF_03112"/>
    </source>
</evidence>
<dbReference type="EC" id="3.6.-.-" evidence="12"/>
<feature type="region of interest" description="Disordered" evidence="13">
    <location>
        <begin position="833"/>
        <end position="864"/>
    </location>
</feature>
<feature type="binding site" evidence="12">
    <location>
        <position position="279"/>
    </location>
    <ligand>
        <name>Zn(2+)</name>
        <dbReference type="ChEBI" id="CHEBI:29105"/>
        <note>ligand shared between dimeric partners</note>
    </ligand>
</feature>
<feature type="transmembrane region" description="Helical" evidence="14">
    <location>
        <begin position="556"/>
        <end position="575"/>
    </location>
</feature>
<feature type="transmembrane region" description="Helical" evidence="14">
    <location>
        <begin position="685"/>
        <end position="705"/>
    </location>
</feature>
<comment type="subcellular location">
    <subcellularLocation>
        <location evidence="12">Cytoplasm</location>
    </subcellularLocation>
    <subcellularLocation>
        <location evidence="12">Endoplasmic reticulum</location>
    </subcellularLocation>
    <subcellularLocation>
        <location evidence="1">Membrane</location>
        <topology evidence="1">Multi-pass membrane protein</topology>
    </subcellularLocation>
</comment>
<feature type="binding site" evidence="12">
    <location>
        <position position="282"/>
    </location>
    <ligand>
        <name>Zn(2+)</name>
        <dbReference type="ChEBI" id="CHEBI:29105"/>
        <note>ligand shared between dimeric partners</note>
    </ligand>
</feature>
<feature type="transmembrane region" description="Helical" evidence="14">
    <location>
        <begin position="780"/>
        <end position="803"/>
    </location>
</feature>
<feature type="transmembrane region" description="Helical" evidence="14">
    <location>
        <begin position="810"/>
        <end position="829"/>
    </location>
</feature>
<feature type="binding site" evidence="12">
    <location>
        <position position="239"/>
    </location>
    <ligand>
        <name>ATP</name>
        <dbReference type="ChEBI" id="CHEBI:30616"/>
    </ligand>
</feature>
<dbReference type="NCBIfam" id="TIGR00345">
    <property type="entry name" value="GET3_arsA_TRC40"/>
    <property type="match status" value="1"/>
</dbReference>
<feature type="binding site" evidence="12">
    <location>
        <position position="266"/>
    </location>
    <ligand>
        <name>ATP</name>
        <dbReference type="ChEBI" id="CHEBI:30616"/>
    </ligand>
</feature>
<evidence type="ECO:0000256" key="6">
    <source>
        <dbReference type="ARBA" id="ARBA00022741"/>
    </source>
</evidence>
<evidence type="ECO:0000256" key="13">
    <source>
        <dbReference type="SAM" id="MobiDB-lite"/>
    </source>
</evidence>
<comment type="caution">
    <text evidence="16">The sequence shown here is derived from an EMBL/GenBank/DDBJ whole genome shotgun (WGS) entry which is preliminary data.</text>
</comment>
<dbReference type="PANTHER" id="PTHR10803:SF3">
    <property type="entry name" value="ATPASE GET3"/>
    <property type="match status" value="1"/>
</dbReference>
<dbReference type="Pfam" id="PF02535">
    <property type="entry name" value="Zip"/>
    <property type="match status" value="1"/>
</dbReference>
<sequence>MDSNDPVDFEQLQPSLQNIISQDSLKWIFIGGKGGVGKTTCSCSLAIQLSKVRESVLIISTDPAHNLSDAFGQRFTKAPTKVEGFNNLFAMEVDPDVNSEYDNLFGSNNESETIQMGNSIIKSILEAIPGIEESMSYAQIMKLVDSMEFSVVIFDTAPTGHTLRLLTFPSLMEKAIKKILQLKDRLGPYLNQVILFFGADFDVDDTIQKLEELLATVQSINQQFKNPEKSTFICVCIAEFLSLYETERLIQELTKNKIDTHNIIVNQLNITKDFSNRNCKKCSSRQRLQRTYLEQINDLYLDFHITKLPLLENEVRGVKDISEFSKYLIDSSYVFHNTKGWRPGGTVEQRMLSLNRFVDLWGLFIASVFRVQGRKVWNCRQAAQPTQFSKHITRRTLHSRNELSRSNHRGVPVNGLLYSRIAHNNISIVDVNGKRNLMADDGIGVTALLEHITVAKTIAMLVLGLGSFVLGMLPIRLTSRKWWRPNAEAPGQHSGHSHPGHSATEYSPVVSLLLCFGGGVLLFTTFLHLLPEVRENVDQLQAAHKLLPDGPTAEKMGYLIFTVGFFLVFVIDQIVHDVLDSADGDDAGQEMLQRSMSLRRRNPPAAVPKPPGLLPLSSADSSATSEERPNELGDGRYRSTSWEMTLPTTRTNEQQQLRPRCGEVNNATKRPSESRKMEGAQSFRGLFAVLALSFHEVFEGLAIGLEERVDHMWYLFFAVATHKLIIAFCMGLELAWLETKRAALVAYVATFAVVTPVGIAIGMVLVCYGNGGSVDGTPGLVAVVLQGLAAGTLLYVVCFEVLARYKQSGLHLLAIILGFSIMFGLQMMTHHSHSHGSHRPDDYHHHSNHDHVSHEHAHEHEHGH</sequence>
<reference evidence="16 17" key="1">
    <citation type="submission" date="2019-08" db="EMBL/GenBank/DDBJ databases">
        <title>Whole genome of Aphis craccivora.</title>
        <authorList>
            <person name="Voronova N.V."/>
            <person name="Shulinski R.S."/>
            <person name="Bandarenka Y.V."/>
            <person name="Zhorov D.G."/>
            <person name="Warner D."/>
        </authorList>
    </citation>
    <scope>NUCLEOTIDE SEQUENCE [LARGE SCALE GENOMIC DNA]</scope>
    <source>
        <strain evidence="16">180601</strain>
        <tissue evidence="16">Whole Body</tissue>
    </source>
</reference>
<evidence type="ECO:0000256" key="11">
    <source>
        <dbReference type="ARBA" id="ARBA00023136"/>
    </source>
</evidence>
<dbReference type="InterPro" id="IPR027417">
    <property type="entry name" value="P-loop_NTPase"/>
</dbReference>
<name>A0A6G0YQH5_APHCR</name>
<keyword evidence="17" id="KW-1185">Reference proteome</keyword>
<dbReference type="GO" id="GO:0016020">
    <property type="term" value="C:membrane"/>
    <property type="evidence" value="ECO:0007669"/>
    <property type="project" value="UniProtKB-SubCell"/>
</dbReference>
<accession>A0A6G0YQH5</accession>
<evidence type="ECO:0000256" key="8">
    <source>
        <dbReference type="ARBA" id="ARBA00022824"/>
    </source>
</evidence>
<dbReference type="InterPro" id="IPR025723">
    <property type="entry name" value="ArsA/GET3_ATPase-like"/>
</dbReference>
<evidence type="ECO:0000256" key="5">
    <source>
        <dbReference type="ARBA" id="ARBA00022692"/>
    </source>
</evidence>
<keyword evidence="6 12" id="KW-0547">Nucleotide-binding</keyword>
<comment type="subunit">
    <text evidence="12">Homodimer.</text>
</comment>
<dbReference type="Proteomes" id="UP000478052">
    <property type="component" value="Unassembled WGS sequence"/>
</dbReference>
<evidence type="ECO:0000256" key="14">
    <source>
        <dbReference type="SAM" id="Phobius"/>
    </source>
</evidence>
<feature type="transmembrane region" description="Helical" evidence="14">
    <location>
        <begin position="744"/>
        <end position="768"/>
    </location>
</feature>
<feature type="binding site" evidence="12">
    <location>
        <begin position="33"/>
        <end position="40"/>
    </location>
    <ligand>
        <name>ATP</name>
        <dbReference type="ChEBI" id="CHEBI:30616"/>
    </ligand>
</feature>
<keyword evidence="3 12" id="KW-0813">Transport</keyword>
<evidence type="ECO:0000313" key="17">
    <source>
        <dbReference type="Proteomes" id="UP000478052"/>
    </source>
</evidence>
<keyword evidence="7 12" id="KW-0378">Hydrolase</keyword>
<keyword evidence="10 14" id="KW-1133">Transmembrane helix</keyword>
<dbReference type="SUPFAM" id="SSF52540">
    <property type="entry name" value="P-loop containing nucleoside triphosphate hydrolases"/>
    <property type="match status" value="1"/>
</dbReference>
<dbReference type="GO" id="GO:0005524">
    <property type="term" value="F:ATP binding"/>
    <property type="evidence" value="ECO:0007669"/>
    <property type="project" value="UniProtKB-UniRule"/>
</dbReference>
<feature type="domain" description="ArsA/GET3 Anion-transporting ATPase-like" evidence="15">
    <location>
        <begin position="26"/>
        <end position="329"/>
    </location>
</feature>
<evidence type="ECO:0000259" key="15">
    <source>
        <dbReference type="Pfam" id="PF02374"/>
    </source>
</evidence>
<evidence type="ECO:0000256" key="4">
    <source>
        <dbReference type="ARBA" id="ARBA00022490"/>
    </source>
</evidence>
<dbReference type="HAMAP" id="MF_03112">
    <property type="entry name" value="Asna1_Get3"/>
    <property type="match status" value="1"/>
</dbReference>
<dbReference type="Gene3D" id="3.40.50.300">
    <property type="entry name" value="P-loop containing nucleotide triphosphate hydrolases"/>
    <property type="match status" value="1"/>
</dbReference>
<protein>
    <recommendedName>
        <fullName evidence="12">ATPase ASNA1 homolog</fullName>
        <ecNumber evidence="12">3.6.-.-</ecNumber>
    </recommendedName>
    <alternativeName>
        <fullName evidence="12">Arsenical pump-driving ATPase homolog</fullName>
    </alternativeName>
    <alternativeName>
        <fullName evidence="12">Arsenite-stimulated ATPase</fullName>
    </alternativeName>
</protein>
<evidence type="ECO:0000256" key="1">
    <source>
        <dbReference type="ARBA" id="ARBA00004141"/>
    </source>
</evidence>
<dbReference type="FunFam" id="3.40.50.300:FF:000235">
    <property type="entry name" value="ATPase ASNA1"/>
    <property type="match status" value="1"/>
</dbReference>
<dbReference type="InterPro" id="IPR003689">
    <property type="entry name" value="ZIP"/>
</dbReference>
<dbReference type="GO" id="GO:0071816">
    <property type="term" value="P:tail-anchored membrane protein insertion into ER membrane"/>
    <property type="evidence" value="ECO:0007669"/>
    <property type="project" value="TreeGrafter"/>
</dbReference>
<dbReference type="InterPro" id="IPR016300">
    <property type="entry name" value="ATPase_ArsA/GET3"/>
</dbReference>
<evidence type="ECO:0000256" key="2">
    <source>
        <dbReference type="ARBA" id="ARBA00011040"/>
    </source>
</evidence>
<dbReference type="EMBL" id="VUJU01002873">
    <property type="protein sequence ID" value="KAF0759827.1"/>
    <property type="molecule type" value="Genomic_DNA"/>
</dbReference>
<evidence type="ECO:0000256" key="10">
    <source>
        <dbReference type="ARBA" id="ARBA00022989"/>
    </source>
</evidence>
<keyword evidence="4 12" id="KW-0963">Cytoplasm</keyword>
<feature type="compositionally biased region" description="Basic and acidic residues" evidence="13">
    <location>
        <begin position="838"/>
        <end position="864"/>
    </location>
</feature>
<dbReference type="GO" id="GO:0016887">
    <property type="term" value="F:ATP hydrolysis activity"/>
    <property type="evidence" value="ECO:0007669"/>
    <property type="project" value="InterPro"/>
</dbReference>
<comment type="function">
    <text evidence="12">ATPase required for the post-translational delivery of tail-anchored (TA) proteins to the endoplasmic reticulum. Recognizes and selectively binds the transmembrane domain of TA proteins in the cytosol. This complex then targets to the endoplasmic reticulum by membrane-bound receptors, where the tail-anchored protein is released for insertion. This process is regulated by ATP binding and hydrolysis. ATP binding drives the homodimer towards the closed dimer state, facilitating recognition of newly synthesized TA membrane proteins. ATP hydrolysis is required for insertion. Subsequently, the homodimer reverts towards the open dimer state, lowering its affinity for the membrane-bound receptor, and returning it to the cytosol to initiate a new round of targeting.</text>
</comment>
<dbReference type="AlphaFoldDB" id="A0A6G0YQH5"/>
<evidence type="ECO:0000313" key="16">
    <source>
        <dbReference type="EMBL" id="KAF0759827.1"/>
    </source>
</evidence>
<keyword evidence="12" id="KW-0862">Zinc</keyword>
<dbReference type="InterPro" id="IPR027542">
    <property type="entry name" value="ATPase_ArsA/GET3_euk"/>
</dbReference>
<gene>
    <name evidence="16" type="ORF">FWK35_00009071</name>
</gene>
<feature type="transmembrane region" description="Helical" evidence="14">
    <location>
        <begin position="509"/>
        <end position="530"/>
    </location>
</feature>
<keyword evidence="11 14" id="KW-0472">Membrane</keyword>
<dbReference type="PANTHER" id="PTHR10803">
    <property type="entry name" value="ARSENICAL PUMP-DRIVING ATPASE ARSENITE-TRANSLOCATING ATPASE"/>
    <property type="match status" value="1"/>
</dbReference>
<keyword evidence="9 12" id="KW-0067">ATP-binding</keyword>
<feature type="active site" evidence="12">
    <location>
        <position position="62"/>
    </location>
</feature>
<proteinExistence type="inferred from homology"/>
<dbReference type="Pfam" id="PF02374">
    <property type="entry name" value="ArsA_ATPase"/>
    <property type="match status" value="1"/>
</dbReference>
<organism evidence="16 17">
    <name type="scientific">Aphis craccivora</name>
    <name type="common">Cowpea aphid</name>
    <dbReference type="NCBI Taxonomy" id="307492"/>
    <lineage>
        <taxon>Eukaryota</taxon>
        <taxon>Metazoa</taxon>
        <taxon>Ecdysozoa</taxon>
        <taxon>Arthropoda</taxon>
        <taxon>Hexapoda</taxon>
        <taxon>Insecta</taxon>
        <taxon>Pterygota</taxon>
        <taxon>Neoptera</taxon>
        <taxon>Paraneoptera</taxon>
        <taxon>Hemiptera</taxon>
        <taxon>Sternorrhyncha</taxon>
        <taxon>Aphidomorpha</taxon>
        <taxon>Aphidoidea</taxon>
        <taxon>Aphididae</taxon>
        <taxon>Aphidini</taxon>
        <taxon>Aphis</taxon>
        <taxon>Aphis</taxon>
    </lineage>
</organism>
<evidence type="ECO:0000256" key="9">
    <source>
        <dbReference type="ARBA" id="ARBA00022840"/>
    </source>
</evidence>
<feature type="transmembrane region" description="Helical" evidence="14">
    <location>
        <begin position="458"/>
        <end position="475"/>
    </location>
</feature>
<evidence type="ECO:0000256" key="7">
    <source>
        <dbReference type="ARBA" id="ARBA00022801"/>
    </source>
</evidence>
<dbReference type="OrthoDB" id="448280at2759"/>